<dbReference type="EC" id="2.1.1.193" evidence="3"/>
<evidence type="ECO:0000313" key="13">
    <source>
        <dbReference type="EMBL" id="GER93673.1"/>
    </source>
</evidence>
<dbReference type="Pfam" id="PF04452">
    <property type="entry name" value="Methyltrans_RNA"/>
    <property type="match status" value="1"/>
</dbReference>
<dbReference type="AlphaFoldDB" id="A0A5J4L1N8"/>
<name>A0A5J4L1N8_9ZZZZ</name>
<dbReference type="CDD" id="cd18084">
    <property type="entry name" value="RsmE-like"/>
    <property type="match status" value="1"/>
</dbReference>
<dbReference type="GO" id="GO:0070475">
    <property type="term" value="P:rRNA base methylation"/>
    <property type="evidence" value="ECO:0007669"/>
    <property type="project" value="TreeGrafter"/>
</dbReference>
<organism evidence="13">
    <name type="scientific">hot springs metagenome</name>
    <dbReference type="NCBI Taxonomy" id="433727"/>
    <lineage>
        <taxon>unclassified sequences</taxon>
        <taxon>metagenomes</taxon>
        <taxon>ecological metagenomes</taxon>
    </lineage>
</organism>
<dbReference type="PIRSF" id="PIRSF015601">
    <property type="entry name" value="MTase_slr0722"/>
    <property type="match status" value="1"/>
</dbReference>
<sequence length="259" mass="29061">MRIFVPPEDIAKREGIKLNADKSHYLISVLRCKKSDIISVIDGKGKAYEAVISDISKDNVFIDVINEIQPGTESSLNLILCQGILKGEKMNLVIQKTTELGVKEIIPLITERCIVRETRKVKRWQKIAEEAAEQCGRTMIPTVHEPIQFNELFKGEVYSKFEVVERWGIGKMNGFIFWEKGGISLKEAVLKISPSHLHPFTSSSIHLFVGPEGGFTAEEVRQSEDYGLIRTSLGKRILRAETAAIVSVALVQNIIEQNL</sequence>
<keyword evidence="6 13" id="KW-0489">Methyltransferase</keyword>
<keyword evidence="7 13" id="KW-0808">Transferase</keyword>
<evidence type="ECO:0000256" key="10">
    <source>
        <dbReference type="ARBA" id="ARBA00047944"/>
    </source>
</evidence>
<dbReference type="SUPFAM" id="SSF88697">
    <property type="entry name" value="PUA domain-like"/>
    <property type="match status" value="1"/>
</dbReference>
<dbReference type="InterPro" id="IPR029026">
    <property type="entry name" value="tRNA_m1G_MTases_N"/>
</dbReference>
<evidence type="ECO:0000256" key="7">
    <source>
        <dbReference type="ARBA" id="ARBA00022679"/>
    </source>
</evidence>
<comment type="catalytic activity">
    <reaction evidence="10">
        <text>uridine(1498) in 16S rRNA + S-adenosyl-L-methionine = N(3)-methyluridine(1498) in 16S rRNA + S-adenosyl-L-homocysteine + H(+)</text>
        <dbReference type="Rhea" id="RHEA:42920"/>
        <dbReference type="Rhea" id="RHEA-COMP:10283"/>
        <dbReference type="Rhea" id="RHEA-COMP:10284"/>
        <dbReference type="ChEBI" id="CHEBI:15378"/>
        <dbReference type="ChEBI" id="CHEBI:57856"/>
        <dbReference type="ChEBI" id="CHEBI:59789"/>
        <dbReference type="ChEBI" id="CHEBI:65315"/>
        <dbReference type="ChEBI" id="CHEBI:74502"/>
        <dbReference type="EC" id="2.1.1.193"/>
    </reaction>
</comment>
<evidence type="ECO:0000256" key="2">
    <source>
        <dbReference type="ARBA" id="ARBA00005528"/>
    </source>
</evidence>
<dbReference type="NCBIfam" id="TIGR00046">
    <property type="entry name" value="RsmE family RNA methyltransferase"/>
    <property type="match status" value="2"/>
</dbReference>
<dbReference type="InterPro" id="IPR046887">
    <property type="entry name" value="RsmE_PUA-like"/>
</dbReference>
<dbReference type="InterPro" id="IPR046886">
    <property type="entry name" value="RsmE_MTase_dom"/>
</dbReference>
<proteinExistence type="inferred from homology"/>
<dbReference type="PANTHER" id="PTHR30027:SF3">
    <property type="entry name" value="16S RRNA (URACIL(1498)-N(3))-METHYLTRANSFERASE"/>
    <property type="match status" value="1"/>
</dbReference>
<dbReference type="EMBL" id="BLAB01000001">
    <property type="protein sequence ID" value="GER93673.1"/>
    <property type="molecule type" value="Genomic_DNA"/>
</dbReference>
<reference evidence="13" key="1">
    <citation type="submission" date="2019-10" db="EMBL/GenBank/DDBJ databases">
        <title>Metagenomic sequencing of thiosulfate-disproportionating enrichment culture.</title>
        <authorList>
            <person name="Umezawa K."/>
            <person name="Kojima H."/>
            <person name="Fukui M."/>
        </authorList>
    </citation>
    <scope>NUCLEOTIDE SEQUENCE</scope>
    <source>
        <strain evidence="13">45J</strain>
    </source>
</reference>
<comment type="similarity">
    <text evidence="2">Belongs to the RNA methyltransferase RsmE family.</text>
</comment>
<evidence type="ECO:0000256" key="3">
    <source>
        <dbReference type="ARBA" id="ARBA00012328"/>
    </source>
</evidence>
<feature type="domain" description="Ribosomal RNA small subunit methyltransferase E PUA-like" evidence="12">
    <location>
        <begin position="18"/>
        <end position="64"/>
    </location>
</feature>
<comment type="function">
    <text evidence="9">Specifically methylates the N3 position of the uracil ring of uridine 1498 (m3U1498) in 16S rRNA. Acts on the fully assembled 30S ribosomal subunit.</text>
</comment>
<evidence type="ECO:0000256" key="5">
    <source>
        <dbReference type="ARBA" id="ARBA00022552"/>
    </source>
</evidence>
<dbReference type="Gene3D" id="3.40.1280.10">
    <property type="match status" value="1"/>
</dbReference>
<dbReference type="NCBIfam" id="NF008692">
    <property type="entry name" value="PRK11713.1-5"/>
    <property type="match status" value="1"/>
</dbReference>
<keyword evidence="4" id="KW-0963">Cytoplasm</keyword>
<comment type="caution">
    <text evidence="13">The sequence shown here is derived from an EMBL/GenBank/DDBJ whole genome shotgun (WGS) entry which is preliminary data.</text>
</comment>
<comment type="subcellular location">
    <subcellularLocation>
        <location evidence="1">Cytoplasm</location>
    </subcellularLocation>
</comment>
<gene>
    <name evidence="13" type="ORF">A45J_1427</name>
</gene>
<feature type="domain" description="Ribosomal RNA small subunit methyltransferase E methyltransferase" evidence="11">
    <location>
        <begin position="73"/>
        <end position="252"/>
    </location>
</feature>
<accession>A0A5J4L1N8</accession>
<evidence type="ECO:0000259" key="12">
    <source>
        <dbReference type="Pfam" id="PF20260"/>
    </source>
</evidence>
<evidence type="ECO:0000256" key="9">
    <source>
        <dbReference type="ARBA" id="ARBA00025699"/>
    </source>
</evidence>
<dbReference type="GO" id="GO:0005737">
    <property type="term" value="C:cytoplasm"/>
    <property type="evidence" value="ECO:0007669"/>
    <property type="project" value="UniProtKB-SubCell"/>
</dbReference>
<dbReference type="PANTHER" id="PTHR30027">
    <property type="entry name" value="RIBOSOMAL RNA SMALL SUBUNIT METHYLTRANSFERASE E"/>
    <property type="match status" value="1"/>
</dbReference>
<dbReference type="InterPro" id="IPR006700">
    <property type="entry name" value="RsmE"/>
</dbReference>
<evidence type="ECO:0000256" key="6">
    <source>
        <dbReference type="ARBA" id="ARBA00022603"/>
    </source>
</evidence>
<evidence type="ECO:0000256" key="4">
    <source>
        <dbReference type="ARBA" id="ARBA00022490"/>
    </source>
</evidence>
<keyword evidence="5" id="KW-0698">rRNA processing</keyword>
<dbReference type="Pfam" id="PF20260">
    <property type="entry name" value="PUA_4"/>
    <property type="match status" value="1"/>
</dbReference>
<evidence type="ECO:0000256" key="8">
    <source>
        <dbReference type="ARBA" id="ARBA00022691"/>
    </source>
</evidence>
<dbReference type="InterPro" id="IPR015947">
    <property type="entry name" value="PUA-like_sf"/>
</dbReference>
<dbReference type="InterPro" id="IPR029028">
    <property type="entry name" value="Alpha/beta_knot_MTases"/>
</dbReference>
<evidence type="ECO:0000259" key="11">
    <source>
        <dbReference type="Pfam" id="PF04452"/>
    </source>
</evidence>
<dbReference type="GO" id="GO:0070042">
    <property type="term" value="F:rRNA (uridine-N3-)-methyltransferase activity"/>
    <property type="evidence" value="ECO:0007669"/>
    <property type="project" value="TreeGrafter"/>
</dbReference>
<keyword evidence="8" id="KW-0949">S-adenosyl-L-methionine</keyword>
<evidence type="ECO:0000256" key="1">
    <source>
        <dbReference type="ARBA" id="ARBA00004496"/>
    </source>
</evidence>
<dbReference type="SUPFAM" id="SSF75217">
    <property type="entry name" value="alpha/beta knot"/>
    <property type="match status" value="1"/>
</dbReference>
<protein>
    <recommendedName>
        <fullName evidence="3">16S rRNA (uracil(1498)-N(3))-methyltransferase</fullName>
        <ecNumber evidence="3">2.1.1.193</ecNumber>
    </recommendedName>
</protein>